<dbReference type="RefSeq" id="WP_060672137.1">
    <property type="nucleotide sequence ID" value="NZ_LIXZ01000005.1"/>
</dbReference>
<dbReference type="PATRIC" id="fig|218284.4.peg.3429"/>
<keyword evidence="1" id="KW-0812">Transmembrane</keyword>
<evidence type="ECO:0000313" key="3">
    <source>
        <dbReference type="Proteomes" id="UP000050398"/>
    </source>
</evidence>
<feature type="transmembrane region" description="Helical" evidence="1">
    <location>
        <begin position="36"/>
        <end position="55"/>
    </location>
</feature>
<protein>
    <submittedName>
        <fullName evidence="2">Uncharacterized protein</fullName>
    </submittedName>
</protein>
<dbReference type="InterPro" id="IPR048147">
    <property type="entry name" value="CBO0543-like"/>
</dbReference>
<proteinExistence type="predicted"/>
<feature type="transmembrane region" description="Helical" evidence="1">
    <location>
        <begin position="160"/>
        <end position="184"/>
    </location>
</feature>
<comment type="caution">
    <text evidence="2">The sequence shown here is derived from an EMBL/GenBank/DDBJ whole genome shotgun (WGS) entry which is preliminary data.</text>
</comment>
<dbReference type="EMBL" id="LIXZ01000005">
    <property type="protein sequence ID" value="KPL60167.1"/>
    <property type="molecule type" value="Genomic_DNA"/>
</dbReference>
<accession>A0A0P6W5F5</accession>
<evidence type="ECO:0000256" key="1">
    <source>
        <dbReference type="SAM" id="Phobius"/>
    </source>
</evidence>
<dbReference type="AlphaFoldDB" id="A0A0P6W5F5"/>
<keyword evidence="1" id="KW-0472">Membrane</keyword>
<reference evidence="2 3" key="1">
    <citation type="submission" date="2015-08" db="EMBL/GenBank/DDBJ databases">
        <title>Draft Genome Sequence of Bacillus vietnamensis UCD-SED5.</title>
        <authorList>
            <person name="Lee R.D."/>
            <person name="Jospin G."/>
            <person name="Lang J.M."/>
            <person name="Coil D.A."/>
            <person name="Eisen J.A."/>
        </authorList>
    </citation>
    <scope>NUCLEOTIDE SEQUENCE [LARGE SCALE GENOMIC DNA]</scope>
    <source>
        <strain evidence="2 3">UCD-SED5</strain>
    </source>
</reference>
<dbReference type="OrthoDB" id="2591789at2"/>
<feature type="transmembrane region" description="Helical" evidence="1">
    <location>
        <begin position="94"/>
        <end position="116"/>
    </location>
</feature>
<keyword evidence="1" id="KW-1133">Transmembrane helix</keyword>
<name>A0A0P6W5F5_9BACI</name>
<evidence type="ECO:0000313" key="2">
    <source>
        <dbReference type="EMBL" id="KPL60167.1"/>
    </source>
</evidence>
<feature type="transmembrane region" description="Helical" evidence="1">
    <location>
        <begin position="62"/>
        <end position="82"/>
    </location>
</feature>
<sequence>MNKTQYNMLSKLKEIQGEQTDTWIDYWQQFSDLGSWQFWVMAAFFLLPLLSLFLFLDKKNALLFGFYGYNVHVFFTYADAIGANMLKWFYPYKLYPLLASSISLDVSLVPVSYMFVYQWTYRHRKNYYLYLILLSAVFAFVFKPLLLSVGLFSLNKGTSYIHLFVIYIAVGMIAKWITNLFVYFEKGKSRNTQ</sequence>
<dbReference type="Proteomes" id="UP000050398">
    <property type="component" value="Unassembled WGS sequence"/>
</dbReference>
<feature type="transmembrane region" description="Helical" evidence="1">
    <location>
        <begin position="128"/>
        <end position="154"/>
    </location>
</feature>
<dbReference type="NCBIfam" id="NF041644">
    <property type="entry name" value="CBO0543_fam"/>
    <property type="match status" value="1"/>
</dbReference>
<organism evidence="2 3">
    <name type="scientific">Rossellomorea vietnamensis</name>
    <dbReference type="NCBI Taxonomy" id="218284"/>
    <lineage>
        <taxon>Bacteria</taxon>
        <taxon>Bacillati</taxon>
        <taxon>Bacillota</taxon>
        <taxon>Bacilli</taxon>
        <taxon>Bacillales</taxon>
        <taxon>Bacillaceae</taxon>
        <taxon>Rossellomorea</taxon>
    </lineage>
</organism>
<gene>
    <name evidence="2" type="ORF">AM506_08940</name>
</gene>